<keyword evidence="2" id="KW-0540">Nuclease</keyword>
<reference evidence="2 3" key="1">
    <citation type="submission" date="2024-02" db="EMBL/GenBank/DDBJ databases">
        <title>Comparative Genomic Analysis of Flavobacterium Species Causing Columnaris Disease of Freshwater Fish in Thailand: Insights into Virulence and Resistance Mechanisms.</title>
        <authorList>
            <person name="Nguyen D."/>
            <person name="Chokmangmeepisarn P."/>
            <person name="Khianchaikhan K."/>
            <person name="Morishita M."/>
            <person name="Bunnoy A."/>
            <person name="Rodkhum C."/>
        </authorList>
    </citation>
    <scope>NUCLEOTIDE SEQUENCE [LARGE SCALE GENOMIC DNA]</scope>
    <source>
        <strain evidence="2 3">PCBSB2203</strain>
    </source>
</reference>
<feature type="domain" description="HNH nuclease" evidence="1">
    <location>
        <begin position="6"/>
        <end position="58"/>
    </location>
</feature>
<keyword evidence="2" id="KW-0378">Hydrolase</keyword>
<sequence length="362" mass="42660">MGFSTSIKDEIFSKSARHCCVCHRYKGINIEIHHITPKKQGGKDTFENAIALCFDCHADAGHYFAGHPKGSKLSPTELIKHKEEWFNIVQKNNINIPKETLAEVVIENDDFKGYFSPSFIKEKIKYLDRNLLKETYELLGKNTDDIILELKQNNEIYFPFNFLYKKIKTYDDYIDFLNGDFPEKKILELLDETQNINCQPIKYLIPNSFNHYEREINLSNCVLNLKLINKGSEILKDYKLYFTFENIVSVENVNKKTSLFNTKAHIYNLSFINKFKAEFYPIKNILLQNDSILIDPICFRIKHNTKKIKIKWELLARKIQTKGEIECKIIPKFELKELEKFIAKNDEIDKIKHRILPKIKFE</sequence>
<dbReference type="InterPro" id="IPR002711">
    <property type="entry name" value="HNH"/>
</dbReference>
<dbReference type="GO" id="GO:0004519">
    <property type="term" value="F:endonuclease activity"/>
    <property type="evidence" value="ECO:0007669"/>
    <property type="project" value="UniProtKB-KW"/>
</dbReference>
<dbReference type="Pfam" id="PF01844">
    <property type="entry name" value="HNH"/>
    <property type="match status" value="1"/>
</dbReference>
<dbReference type="CDD" id="cd00085">
    <property type="entry name" value="HNHc"/>
    <property type="match status" value="1"/>
</dbReference>
<evidence type="ECO:0000313" key="2">
    <source>
        <dbReference type="EMBL" id="MFK7003830.1"/>
    </source>
</evidence>
<name>A0ABW8PGX1_9FLAO</name>
<dbReference type="InterPro" id="IPR003615">
    <property type="entry name" value="HNH_nuc"/>
</dbReference>
<evidence type="ECO:0000313" key="3">
    <source>
        <dbReference type="Proteomes" id="UP001621713"/>
    </source>
</evidence>
<accession>A0ABW8PGX1</accession>
<keyword evidence="3" id="KW-1185">Reference proteome</keyword>
<gene>
    <name evidence="2" type="ORF">V3467_08190</name>
</gene>
<dbReference type="Gene3D" id="1.10.30.50">
    <property type="match status" value="1"/>
</dbReference>
<dbReference type="RefSeq" id="WP_163444447.1">
    <property type="nucleotide sequence ID" value="NZ_CP097867.1"/>
</dbReference>
<dbReference type="EMBL" id="JAZHOJ010000014">
    <property type="protein sequence ID" value="MFK7003830.1"/>
    <property type="molecule type" value="Genomic_DNA"/>
</dbReference>
<dbReference type="Proteomes" id="UP001621713">
    <property type="component" value="Unassembled WGS sequence"/>
</dbReference>
<protein>
    <submittedName>
        <fullName evidence="2">HNH endonuclease</fullName>
    </submittedName>
</protein>
<comment type="caution">
    <text evidence="2">The sequence shown here is derived from an EMBL/GenBank/DDBJ whole genome shotgun (WGS) entry which is preliminary data.</text>
</comment>
<dbReference type="SMART" id="SM00507">
    <property type="entry name" value="HNHc"/>
    <property type="match status" value="1"/>
</dbReference>
<organism evidence="2 3">
    <name type="scientific">Flavobacterium covae</name>
    <dbReference type="NCBI Taxonomy" id="2906076"/>
    <lineage>
        <taxon>Bacteria</taxon>
        <taxon>Pseudomonadati</taxon>
        <taxon>Bacteroidota</taxon>
        <taxon>Flavobacteriia</taxon>
        <taxon>Flavobacteriales</taxon>
        <taxon>Flavobacteriaceae</taxon>
        <taxon>Flavobacterium</taxon>
    </lineage>
</organism>
<proteinExistence type="predicted"/>
<evidence type="ECO:0000259" key="1">
    <source>
        <dbReference type="SMART" id="SM00507"/>
    </source>
</evidence>
<keyword evidence="2" id="KW-0255">Endonuclease</keyword>